<feature type="compositionally biased region" description="Polar residues" evidence="1">
    <location>
        <begin position="308"/>
        <end position="322"/>
    </location>
</feature>
<feature type="region of interest" description="Disordered" evidence="1">
    <location>
        <begin position="305"/>
        <end position="324"/>
    </location>
</feature>
<protein>
    <submittedName>
        <fullName evidence="2">Uncharacterized protein</fullName>
    </submittedName>
</protein>
<gene>
    <name evidence="2" type="ORF">SPIL2461_LOCUS2297</name>
</gene>
<evidence type="ECO:0000256" key="1">
    <source>
        <dbReference type="SAM" id="MobiDB-lite"/>
    </source>
</evidence>
<name>A0A812JMI8_SYMPI</name>
<dbReference type="EMBL" id="CAJNIZ010002475">
    <property type="protein sequence ID" value="CAE7210998.1"/>
    <property type="molecule type" value="Genomic_DNA"/>
</dbReference>
<organism evidence="2 3">
    <name type="scientific">Symbiodinium pilosum</name>
    <name type="common">Dinoflagellate</name>
    <dbReference type="NCBI Taxonomy" id="2952"/>
    <lineage>
        <taxon>Eukaryota</taxon>
        <taxon>Sar</taxon>
        <taxon>Alveolata</taxon>
        <taxon>Dinophyceae</taxon>
        <taxon>Suessiales</taxon>
        <taxon>Symbiodiniaceae</taxon>
        <taxon>Symbiodinium</taxon>
    </lineage>
</organism>
<dbReference type="OrthoDB" id="10438199at2759"/>
<dbReference type="Proteomes" id="UP000649617">
    <property type="component" value="Unassembled WGS sequence"/>
</dbReference>
<dbReference type="AlphaFoldDB" id="A0A812JMI8"/>
<keyword evidence="3" id="KW-1185">Reference proteome</keyword>
<accession>A0A812JMI8</accession>
<reference evidence="2" key="1">
    <citation type="submission" date="2021-02" db="EMBL/GenBank/DDBJ databases">
        <authorList>
            <person name="Dougan E. K."/>
            <person name="Rhodes N."/>
            <person name="Thang M."/>
            <person name="Chan C."/>
        </authorList>
    </citation>
    <scope>NUCLEOTIDE SEQUENCE</scope>
</reference>
<feature type="region of interest" description="Disordered" evidence="1">
    <location>
        <begin position="1"/>
        <end position="40"/>
    </location>
</feature>
<comment type="caution">
    <text evidence="2">The sequence shown here is derived from an EMBL/GenBank/DDBJ whole genome shotgun (WGS) entry which is preliminary data.</text>
</comment>
<sequence>MARDVRGLPGLPGTSLQALAGVPGPDDPSFSRDPEPLEGSKLGDLLKSQLVELGNFVGGLKLRKAPDPTLADAADLDTWTSEWNPRTTPTQEALRSLDANLGDLLPATRSRDLRSLGGASPMSSKSQVTSFHSPASSGLAYELEVLRLQIAALAQSLAGLGACVMNWSLELALPRRHELADMVLRYTLPCEHLSKELKELCRDLQSMELFSEEKLPNLQDPRLQDRSEKAVEKPLTLGGLQQMLLQQKHAQEEHLLQRCHEASSSVPVPDESFELERIRWNMEREAARMEDWERDHRRGITVGEFPKDSQQMSGHHASSASSFDWHEPGGRIVF</sequence>
<evidence type="ECO:0000313" key="3">
    <source>
        <dbReference type="Proteomes" id="UP000649617"/>
    </source>
</evidence>
<evidence type="ECO:0000313" key="2">
    <source>
        <dbReference type="EMBL" id="CAE7210998.1"/>
    </source>
</evidence>
<proteinExistence type="predicted"/>